<sequence>MTTDLMNYGVVVNPKEKELVHAHDRLLPMVITSENFAHRFGVTKEEQDHATVNNLIFLSCYISL</sequence>
<dbReference type="InterPro" id="IPR016039">
    <property type="entry name" value="Thiolase-like"/>
</dbReference>
<dbReference type="GO" id="GO:0016746">
    <property type="term" value="F:acyltransferase activity"/>
    <property type="evidence" value="ECO:0007669"/>
    <property type="project" value="InterPro"/>
</dbReference>
<keyword evidence="2" id="KW-1185">Reference proteome</keyword>
<organism evidence="1 2">
    <name type="scientific">Saponaria officinalis</name>
    <name type="common">Common soapwort</name>
    <name type="synonym">Lychnis saponaria</name>
    <dbReference type="NCBI Taxonomy" id="3572"/>
    <lineage>
        <taxon>Eukaryota</taxon>
        <taxon>Viridiplantae</taxon>
        <taxon>Streptophyta</taxon>
        <taxon>Embryophyta</taxon>
        <taxon>Tracheophyta</taxon>
        <taxon>Spermatophyta</taxon>
        <taxon>Magnoliopsida</taxon>
        <taxon>eudicotyledons</taxon>
        <taxon>Gunneridae</taxon>
        <taxon>Pentapetalae</taxon>
        <taxon>Caryophyllales</taxon>
        <taxon>Caryophyllaceae</taxon>
        <taxon>Caryophylleae</taxon>
        <taxon>Saponaria</taxon>
    </lineage>
</organism>
<protein>
    <submittedName>
        <fullName evidence="1">Uncharacterized protein</fullName>
    </submittedName>
</protein>
<name>A0AAW1M4J4_SAPOF</name>
<accession>A0AAW1M4J4</accession>
<comment type="caution">
    <text evidence="1">The sequence shown here is derived from an EMBL/GenBank/DDBJ whole genome shotgun (WGS) entry which is preliminary data.</text>
</comment>
<dbReference type="EMBL" id="JBDFQZ010000003">
    <property type="protein sequence ID" value="KAK9740144.1"/>
    <property type="molecule type" value="Genomic_DNA"/>
</dbReference>
<evidence type="ECO:0000313" key="1">
    <source>
        <dbReference type="EMBL" id="KAK9740144.1"/>
    </source>
</evidence>
<reference evidence="1" key="1">
    <citation type="submission" date="2024-03" db="EMBL/GenBank/DDBJ databases">
        <title>WGS assembly of Saponaria officinalis var. Norfolk2.</title>
        <authorList>
            <person name="Jenkins J."/>
            <person name="Shu S."/>
            <person name="Grimwood J."/>
            <person name="Barry K."/>
            <person name="Goodstein D."/>
            <person name="Schmutz J."/>
            <person name="Leebens-Mack J."/>
            <person name="Osbourn A."/>
        </authorList>
    </citation>
    <scope>NUCLEOTIDE SEQUENCE [LARGE SCALE GENOMIC DNA]</scope>
    <source>
        <strain evidence="1">JIC</strain>
    </source>
</reference>
<dbReference type="Proteomes" id="UP001443914">
    <property type="component" value="Unassembled WGS sequence"/>
</dbReference>
<dbReference type="AlphaFoldDB" id="A0AAW1M4J4"/>
<dbReference type="Gene3D" id="3.40.47.10">
    <property type="match status" value="1"/>
</dbReference>
<gene>
    <name evidence="1" type="ORF">RND81_03G015000</name>
</gene>
<evidence type="ECO:0000313" key="2">
    <source>
        <dbReference type="Proteomes" id="UP001443914"/>
    </source>
</evidence>
<proteinExistence type="predicted"/>